<dbReference type="InterPro" id="IPR006176">
    <property type="entry name" value="3-OHacyl-CoA_DH_NAD-bd"/>
</dbReference>
<dbReference type="InterPro" id="IPR013328">
    <property type="entry name" value="6PGD_dom2"/>
</dbReference>
<dbReference type="PANTHER" id="PTHR48075:SF1">
    <property type="entry name" value="LAMBDA-CRYSTALLIN HOMOLOG"/>
    <property type="match status" value="1"/>
</dbReference>
<protein>
    <submittedName>
        <fullName evidence="6">3-hydroxyacyl-CoA dehydrogenase</fullName>
    </submittedName>
</protein>
<feature type="domain" description="3-hydroxyacyl-CoA dehydrogenase C-terminal" evidence="4">
    <location>
        <begin position="198"/>
        <end position="292"/>
    </location>
</feature>
<dbReference type="SUPFAM" id="SSF51735">
    <property type="entry name" value="NAD(P)-binding Rossmann-fold domains"/>
    <property type="match status" value="1"/>
</dbReference>
<evidence type="ECO:0000313" key="6">
    <source>
        <dbReference type="EMBL" id="GAA1511802.1"/>
    </source>
</evidence>
<dbReference type="SUPFAM" id="SSF48179">
    <property type="entry name" value="6-phosphogluconate dehydrogenase C-terminal domain-like"/>
    <property type="match status" value="1"/>
</dbReference>
<dbReference type="NCBIfam" id="NF004783">
    <property type="entry name" value="PRK06129.1"/>
    <property type="match status" value="1"/>
</dbReference>
<sequence length="341" mass="37026">MRPNQQQNDGPFGESHVAVIGGGSIGVAFAVVFAKAGIEVKLVEPSEVRRSKLPAEVNSKLQLLLAHDLLDTPIAEIENLVSIHSEPTTAVPGAVLVQECAPENVELKQTLFREIASLTDVETVLASSSSFMPSSTSAEDSDALDRTLVAHPGNPPFAIPIIELVPNPKTRSAVVSRSSALYRSAGLSPVLVKEEVEGFIFNRIQGAVLREAYSLVRDGIASVDDVDAVVREGLGRRWSFMGPFETVDLNTRGGIAAHAEKMGPAYHRMGMERGDQSEWTPDLVEKVELQRRELLSLDKWEERVAWRDENLLQQAKRATLRTISGESLGEVASSEDQGARG</sequence>
<dbReference type="Gene3D" id="3.40.50.720">
    <property type="entry name" value="NAD(P)-binding Rossmann-like Domain"/>
    <property type="match status" value="1"/>
</dbReference>
<dbReference type="Pfam" id="PF00725">
    <property type="entry name" value="3HCDH"/>
    <property type="match status" value="1"/>
</dbReference>
<comment type="caution">
    <text evidence="6">The sequence shown here is derived from an EMBL/GenBank/DDBJ whole genome shotgun (WGS) entry which is preliminary data.</text>
</comment>
<evidence type="ECO:0000259" key="4">
    <source>
        <dbReference type="Pfam" id="PF00725"/>
    </source>
</evidence>
<organism evidence="6 7">
    <name type="scientific">Brevibacterium permense</name>
    <dbReference type="NCBI Taxonomy" id="234834"/>
    <lineage>
        <taxon>Bacteria</taxon>
        <taxon>Bacillati</taxon>
        <taxon>Actinomycetota</taxon>
        <taxon>Actinomycetes</taxon>
        <taxon>Micrococcales</taxon>
        <taxon>Brevibacteriaceae</taxon>
        <taxon>Brevibacterium</taxon>
    </lineage>
</organism>
<evidence type="ECO:0000256" key="1">
    <source>
        <dbReference type="ARBA" id="ARBA00005086"/>
    </source>
</evidence>
<evidence type="ECO:0000259" key="5">
    <source>
        <dbReference type="Pfam" id="PF02737"/>
    </source>
</evidence>
<dbReference type="Gene3D" id="1.10.1040.10">
    <property type="entry name" value="N-(1-d-carboxylethyl)-l-norvaline Dehydrogenase, domain 2"/>
    <property type="match status" value="1"/>
</dbReference>
<name>A0ABP4KWU3_9MICO</name>
<evidence type="ECO:0000256" key="3">
    <source>
        <dbReference type="ARBA" id="ARBA00023002"/>
    </source>
</evidence>
<comment type="pathway">
    <text evidence="1">Lipid metabolism; butanoate metabolism.</text>
</comment>
<dbReference type="InterPro" id="IPR008927">
    <property type="entry name" value="6-PGluconate_DH-like_C_sf"/>
</dbReference>
<feature type="domain" description="3-hydroxyacyl-CoA dehydrogenase NAD binding" evidence="5">
    <location>
        <begin position="16"/>
        <end position="194"/>
    </location>
</feature>
<reference evidence="7" key="1">
    <citation type="journal article" date="2019" name="Int. J. Syst. Evol. Microbiol.">
        <title>The Global Catalogue of Microorganisms (GCM) 10K type strain sequencing project: providing services to taxonomists for standard genome sequencing and annotation.</title>
        <authorList>
            <consortium name="The Broad Institute Genomics Platform"/>
            <consortium name="The Broad Institute Genome Sequencing Center for Infectious Disease"/>
            <person name="Wu L."/>
            <person name="Ma J."/>
        </authorList>
    </citation>
    <scope>NUCLEOTIDE SEQUENCE [LARGE SCALE GENOMIC DNA]</scope>
    <source>
        <strain evidence="7">JCM 13318</strain>
    </source>
</reference>
<dbReference type="PROSITE" id="PS00067">
    <property type="entry name" value="3HCDH"/>
    <property type="match status" value="1"/>
</dbReference>
<comment type="similarity">
    <text evidence="2">Belongs to the 3-hydroxyacyl-CoA dehydrogenase family.</text>
</comment>
<dbReference type="InterPro" id="IPR006180">
    <property type="entry name" value="3-OHacyl-CoA_DH_CS"/>
</dbReference>
<dbReference type="Proteomes" id="UP001500177">
    <property type="component" value="Unassembled WGS sequence"/>
</dbReference>
<proteinExistence type="inferred from homology"/>
<dbReference type="InterPro" id="IPR006108">
    <property type="entry name" value="3HC_DH_C"/>
</dbReference>
<dbReference type="RefSeq" id="WP_173156848.1">
    <property type="nucleotide sequence ID" value="NZ_BAAALX010000008.1"/>
</dbReference>
<keyword evidence="7" id="KW-1185">Reference proteome</keyword>
<dbReference type="EMBL" id="BAAALX010000008">
    <property type="protein sequence ID" value="GAA1511802.1"/>
    <property type="molecule type" value="Genomic_DNA"/>
</dbReference>
<dbReference type="InterPro" id="IPR036291">
    <property type="entry name" value="NAD(P)-bd_dom_sf"/>
</dbReference>
<keyword evidence="3" id="KW-0560">Oxidoreductase</keyword>
<dbReference type="PANTHER" id="PTHR48075">
    <property type="entry name" value="3-HYDROXYACYL-COA DEHYDROGENASE FAMILY PROTEIN"/>
    <property type="match status" value="1"/>
</dbReference>
<gene>
    <name evidence="6" type="ORF">GCM10009690_13550</name>
</gene>
<dbReference type="Pfam" id="PF02737">
    <property type="entry name" value="3HCDH_N"/>
    <property type="match status" value="1"/>
</dbReference>
<evidence type="ECO:0000256" key="2">
    <source>
        <dbReference type="ARBA" id="ARBA00009463"/>
    </source>
</evidence>
<accession>A0ABP4KWU3</accession>
<evidence type="ECO:0000313" key="7">
    <source>
        <dbReference type="Proteomes" id="UP001500177"/>
    </source>
</evidence>